<organism evidence="1 2">
    <name type="scientific">Gemmatirosa kalamazoonensis</name>
    <dbReference type="NCBI Taxonomy" id="861299"/>
    <lineage>
        <taxon>Bacteria</taxon>
        <taxon>Pseudomonadati</taxon>
        <taxon>Gemmatimonadota</taxon>
        <taxon>Gemmatimonadia</taxon>
        <taxon>Gemmatimonadales</taxon>
        <taxon>Gemmatimonadaceae</taxon>
        <taxon>Gemmatirosa</taxon>
    </lineage>
</organism>
<dbReference type="AlphaFoldDB" id="W0RP84"/>
<evidence type="ECO:0000313" key="2">
    <source>
        <dbReference type="Proteomes" id="UP000019151"/>
    </source>
</evidence>
<dbReference type="Proteomes" id="UP000019151">
    <property type="component" value="Plasmid 1"/>
</dbReference>
<sequence length="507" mass="57172">MQVYFSHSYRDETVNAHFRRCFEDEEIALGADQKTDIWCVAKLERYLGEIAGFVSIIPRRVTDTDPGAYSAYIGQELNLARRARVPRLLFVDELVYRRHRLDFPEDAVEFRPDALDEGNARFVAAVQDFGKTLETTYRPPRAARAGEAAVIIGAGKRLHREAARDVEEVLQRAGYAVTRPLGNDPEHGLNDIRLLESLWRAEVCVFLLGERLSDAHLALAMAHAHCIPSIRLRYEEGWTDCSPSLSGVVRWSVRDDMLVELTRQLESYQSGLVRPTRDTSRMRWQPKEEQLWRLDDGPGLLAHVRPEHVFVGDEVRRAANQLGKAVGRLRSREECFDLFRVFYEGIQRHHFAYEIEAVSGVAGVQAIRSPTNIATHRTATCIDIACLFASLLENAGQNPLLVVVEGPNFAHALAGYRAHGEPAWETNDLGDLRGAVARGDAVLFEVTGATEADSPVGAELPDERHDKLLSFQDARNAAERLLRREGLSLRHYLDVRDLRERGTRVSH</sequence>
<proteinExistence type="predicted"/>
<reference evidence="1 2" key="1">
    <citation type="journal article" date="2014" name="Genome Announc.">
        <title>Genome Sequence and Methylome of Soil Bacterium Gemmatirosa kalamazoonensis KBS708T, a Member of the Rarely Cultivated Gemmatimonadetes Phylum.</title>
        <authorList>
            <person name="Debruyn J.M."/>
            <person name="Radosevich M."/>
            <person name="Wommack K.E."/>
            <person name="Polson S.W."/>
            <person name="Hauser L.J."/>
            <person name="Fawaz M.N."/>
            <person name="Korlach J."/>
            <person name="Tsai Y.C."/>
        </authorList>
    </citation>
    <scope>NUCLEOTIDE SEQUENCE [LARGE SCALE GENOMIC DNA]</scope>
    <source>
        <strain evidence="1 2">KBS708</strain>
        <plasmid evidence="2">Plasmid 1</plasmid>
    </source>
</reference>
<dbReference type="PATRIC" id="fig|861299.3.peg.5063"/>
<dbReference type="EMBL" id="CP007129">
    <property type="protein sequence ID" value="AHG92546.1"/>
    <property type="molecule type" value="Genomic_DNA"/>
</dbReference>
<protein>
    <recommendedName>
        <fullName evidence="3">TIR domain-containing protein</fullName>
    </recommendedName>
</protein>
<dbReference type="InParanoid" id="W0RP84"/>
<dbReference type="KEGG" id="gba:J421_5011"/>
<keyword evidence="2" id="KW-1185">Reference proteome</keyword>
<geneLocation type="plasmid" evidence="1 2">
    <name>1</name>
</geneLocation>
<dbReference type="RefSeq" id="WP_025413880.1">
    <property type="nucleotide sequence ID" value="NZ_CP007129.1"/>
</dbReference>
<dbReference type="HOGENOM" id="CLU_537209_0_0_0"/>
<evidence type="ECO:0000313" key="1">
    <source>
        <dbReference type="EMBL" id="AHG92546.1"/>
    </source>
</evidence>
<accession>W0RP84</accession>
<keyword evidence="1" id="KW-0614">Plasmid</keyword>
<evidence type="ECO:0008006" key="3">
    <source>
        <dbReference type="Google" id="ProtNLM"/>
    </source>
</evidence>
<name>W0RP84_9BACT</name>
<gene>
    <name evidence="1" type="ORF">J421_5011</name>
</gene>
<dbReference type="OrthoDB" id="9757917at2"/>